<gene>
    <name evidence="9 11" type="primary">tatB</name>
    <name evidence="11" type="ORF">HY834_15680</name>
</gene>
<evidence type="ECO:0000256" key="1">
    <source>
        <dbReference type="ARBA" id="ARBA00004167"/>
    </source>
</evidence>
<keyword evidence="5 9" id="KW-0653">Protein transport</keyword>
<feature type="compositionally biased region" description="Basic residues" evidence="10">
    <location>
        <begin position="173"/>
        <end position="187"/>
    </location>
</feature>
<evidence type="ECO:0000256" key="5">
    <source>
        <dbReference type="ARBA" id="ARBA00022927"/>
    </source>
</evidence>
<feature type="region of interest" description="Disordered" evidence="10">
    <location>
        <begin position="124"/>
        <end position="187"/>
    </location>
</feature>
<keyword evidence="4 9" id="KW-0812">Transmembrane</keyword>
<comment type="subcellular location">
    <subcellularLocation>
        <location evidence="9">Cell membrane</location>
        <topology evidence="9">Single-pass membrane protein</topology>
    </subcellularLocation>
    <subcellularLocation>
        <location evidence="1">Membrane</location>
        <topology evidence="1">Single-pass membrane protein</topology>
    </subcellularLocation>
</comment>
<dbReference type="Proteomes" id="UP000782610">
    <property type="component" value="Unassembled WGS sequence"/>
</dbReference>
<dbReference type="Gene3D" id="1.20.5.3310">
    <property type="match status" value="1"/>
</dbReference>
<protein>
    <recommendedName>
        <fullName evidence="9">Sec-independent protein translocase protein TatB</fullName>
    </recommendedName>
</protein>
<evidence type="ECO:0000256" key="4">
    <source>
        <dbReference type="ARBA" id="ARBA00022692"/>
    </source>
</evidence>
<dbReference type="Pfam" id="PF02416">
    <property type="entry name" value="TatA_B_E"/>
    <property type="match status" value="1"/>
</dbReference>
<dbReference type="GO" id="GO:0008320">
    <property type="term" value="F:protein transmembrane transporter activity"/>
    <property type="evidence" value="ECO:0007669"/>
    <property type="project" value="UniProtKB-UniRule"/>
</dbReference>
<dbReference type="EMBL" id="JACRAF010000047">
    <property type="protein sequence ID" value="MBI4923183.1"/>
    <property type="molecule type" value="Genomic_DNA"/>
</dbReference>
<keyword evidence="2 9" id="KW-0813">Transport</keyword>
<evidence type="ECO:0000256" key="3">
    <source>
        <dbReference type="ARBA" id="ARBA00022475"/>
    </source>
</evidence>
<dbReference type="InterPro" id="IPR003369">
    <property type="entry name" value="TatA/B/E"/>
</dbReference>
<comment type="caution">
    <text evidence="11">The sequence shown here is derived from an EMBL/GenBank/DDBJ whole genome shotgun (WGS) entry which is preliminary data.</text>
</comment>
<keyword evidence="8 9" id="KW-0472">Membrane</keyword>
<reference evidence="11" key="1">
    <citation type="submission" date="2020-07" db="EMBL/GenBank/DDBJ databases">
        <title>Huge and variable diversity of episymbiotic CPR bacteria and DPANN archaea in groundwater ecosystems.</title>
        <authorList>
            <person name="He C.Y."/>
            <person name="Keren R."/>
            <person name="Whittaker M."/>
            <person name="Farag I.F."/>
            <person name="Doudna J."/>
            <person name="Cate J.H.D."/>
            <person name="Banfield J.F."/>
        </authorList>
    </citation>
    <scope>NUCLEOTIDE SEQUENCE</scope>
    <source>
        <strain evidence="11">NC_groundwater_1586_Pr3_B-0.1um_66_15</strain>
    </source>
</reference>
<dbReference type="AlphaFoldDB" id="A0A933NZW5"/>
<dbReference type="GO" id="GO:0043953">
    <property type="term" value="P:protein transport by the Tat complex"/>
    <property type="evidence" value="ECO:0007669"/>
    <property type="project" value="UniProtKB-UniRule"/>
</dbReference>
<feature type="region of interest" description="Disordered" evidence="10">
    <location>
        <begin position="84"/>
        <end position="103"/>
    </location>
</feature>
<accession>A0A933NZW5</accession>
<feature type="compositionally biased region" description="Low complexity" evidence="10">
    <location>
        <begin position="152"/>
        <end position="172"/>
    </location>
</feature>
<keyword evidence="7 9" id="KW-0811">Translocation</keyword>
<dbReference type="GO" id="GO:0033281">
    <property type="term" value="C:TAT protein transport complex"/>
    <property type="evidence" value="ECO:0007669"/>
    <property type="project" value="UniProtKB-UniRule"/>
</dbReference>
<dbReference type="NCBIfam" id="TIGR01410">
    <property type="entry name" value="tatB"/>
    <property type="match status" value="1"/>
</dbReference>
<dbReference type="HAMAP" id="MF_00237">
    <property type="entry name" value="TatB"/>
    <property type="match status" value="1"/>
</dbReference>
<feature type="compositionally biased region" description="Low complexity" evidence="10">
    <location>
        <begin position="133"/>
        <end position="144"/>
    </location>
</feature>
<comment type="function">
    <text evidence="9">Part of the twin-arginine translocation (Tat) system that transports large folded proteins containing a characteristic twin-arginine motif in their signal peptide across membranes. Together with TatC, TatB is part of a receptor directly interacting with Tat signal peptides. TatB may form an oligomeric binding site that transiently accommodates folded Tat precursor proteins before their translocation.</text>
</comment>
<evidence type="ECO:0000256" key="10">
    <source>
        <dbReference type="SAM" id="MobiDB-lite"/>
    </source>
</evidence>
<keyword evidence="3 9" id="KW-1003">Cell membrane</keyword>
<dbReference type="PRINTS" id="PR01506">
    <property type="entry name" value="TATBPROTEIN"/>
</dbReference>
<keyword evidence="6 9" id="KW-1133">Transmembrane helix</keyword>
<evidence type="ECO:0000313" key="12">
    <source>
        <dbReference type="Proteomes" id="UP000782610"/>
    </source>
</evidence>
<dbReference type="InterPro" id="IPR018448">
    <property type="entry name" value="TatB"/>
</dbReference>
<evidence type="ECO:0000256" key="8">
    <source>
        <dbReference type="ARBA" id="ARBA00023136"/>
    </source>
</evidence>
<dbReference type="PANTHER" id="PTHR33162:SF1">
    <property type="entry name" value="SEC-INDEPENDENT PROTEIN TRANSLOCASE PROTEIN TATA, CHLOROPLASTIC"/>
    <property type="match status" value="1"/>
</dbReference>
<evidence type="ECO:0000256" key="2">
    <source>
        <dbReference type="ARBA" id="ARBA00022448"/>
    </source>
</evidence>
<name>A0A933NZW5_9HYPH</name>
<comment type="subunit">
    <text evidence="9">The Tat system comprises two distinct complexes: a TatABC complex, containing multiple copies of TatA, TatB and TatC subunits, and a separate TatA complex, containing only TatA subunits. Substrates initially bind to the TatABC complex, which probably triggers association of the separate TatA complex to form the active translocon.</text>
</comment>
<organism evidence="11 12">
    <name type="scientific">Devosia nanyangense</name>
    <dbReference type="NCBI Taxonomy" id="1228055"/>
    <lineage>
        <taxon>Bacteria</taxon>
        <taxon>Pseudomonadati</taxon>
        <taxon>Pseudomonadota</taxon>
        <taxon>Alphaproteobacteria</taxon>
        <taxon>Hyphomicrobiales</taxon>
        <taxon>Devosiaceae</taxon>
        <taxon>Devosia</taxon>
    </lineage>
</organism>
<comment type="similarity">
    <text evidence="9">Belongs to the TatB family.</text>
</comment>
<evidence type="ECO:0000256" key="7">
    <source>
        <dbReference type="ARBA" id="ARBA00023010"/>
    </source>
</evidence>
<evidence type="ECO:0000256" key="9">
    <source>
        <dbReference type="HAMAP-Rule" id="MF_00237"/>
    </source>
</evidence>
<evidence type="ECO:0000256" key="6">
    <source>
        <dbReference type="ARBA" id="ARBA00022989"/>
    </source>
</evidence>
<proteinExistence type="inferred from homology"/>
<dbReference type="PANTHER" id="PTHR33162">
    <property type="entry name" value="SEC-INDEPENDENT PROTEIN TRANSLOCASE PROTEIN TATA, CHLOROPLASTIC"/>
    <property type="match status" value="1"/>
</dbReference>
<sequence length="187" mass="19546">MLGVGWTEMLLIGVVALIVIGPKDLPVVMNRLGKVVASIRRMGGEFQREINKSTGLDTVTDLRRSITEPLKKTAAEITREFNKTTPSGAVVPSGAITPKDPKAESVVEEIKTLVGVPMSGPVTRAPAKPVESPAPIEAIAPAAKPARKPRAKAAAPAATPVAEAPKPVAKRPAAPRKPRAPKPKAEA</sequence>
<evidence type="ECO:0000313" key="11">
    <source>
        <dbReference type="EMBL" id="MBI4923183.1"/>
    </source>
</evidence>